<dbReference type="Proteomes" id="UP000199206">
    <property type="component" value="Unassembled WGS sequence"/>
</dbReference>
<dbReference type="EMBL" id="FOCF01000004">
    <property type="protein sequence ID" value="SEN06461.1"/>
    <property type="molecule type" value="Genomic_DNA"/>
</dbReference>
<evidence type="ECO:0000313" key="2">
    <source>
        <dbReference type="EMBL" id="SEN06461.1"/>
    </source>
</evidence>
<sequence length="336" mass="37295">MTYAPIAEIANIDRRAFEQEVRPAAQPVVLRGFAAGWPAVQAARQSIDSAIAYLKRFSHDRPVSAILGEPEIKGRFFYNDDLTGFNFVRGQSPLVPFLDRLLRDRDHARPYAMAVQSVPLPELLPGFAEQNATDLLPPSVVPRMWLGNAIRVATHYDLMENIGVVVVGRRRFTLFPPEQIANLYMGPLELTPAGTPISLVDPDEPDLDRFPLFAKAAEVGRSATLEQGDAIYIPFHWWHAVESLDPVNAFMNYWWNPAPSGMGNPYDALLHALVAIGSLPDDQREAYRSVFDHLVFRSNGDPVAHLPADAKGVLGTPDRTTAARMRATLVDSFTRS</sequence>
<dbReference type="InterPro" id="IPR041667">
    <property type="entry name" value="Cupin_8"/>
</dbReference>
<name>A0A1H8DGL6_9SPHN</name>
<dbReference type="AlphaFoldDB" id="A0A1H8DGL6"/>
<dbReference type="PANTHER" id="PTHR12461">
    <property type="entry name" value="HYPOXIA-INDUCIBLE FACTOR 1 ALPHA INHIBITOR-RELATED"/>
    <property type="match status" value="1"/>
</dbReference>
<organism evidence="2 3">
    <name type="scientific">Sphingomonas gellani</name>
    <dbReference type="NCBI Taxonomy" id="1166340"/>
    <lineage>
        <taxon>Bacteria</taxon>
        <taxon>Pseudomonadati</taxon>
        <taxon>Pseudomonadota</taxon>
        <taxon>Alphaproteobacteria</taxon>
        <taxon>Sphingomonadales</taxon>
        <taxon>Sphingomonadaceae</taxon>
        <taxon>Sphingomonas</taxon>
    </lineage>
</organism>
<dbReference type="PANTHER" id="PTHR12461:SF105">
    <property type="entry name" value="HYPOXIA-INDUCIBLE FACTOR 1-ALPHA INHIBITOR"/>
    <property type="match status" value="1"/>
</dbReference>
<dbReference type="PROSITE" id="PS51184">
    <property type="entry name" value="JMJC"/>
    <property type="match status" value="1"/>
</dbReference>
<dbReference type="InterPro" id="IPR014710">
    <property type="entry name" value="RmlC-like_jellyroll"/>
</dbReference>
<reference evidence="3" key="1">
    <citation type="submission" date="2016-10" db="EMBL/GenBank/DDBJ databases">
        <authorList>
            <person name="Varghese N."/>
            <person name="Submissions S."/>
        </authorList>
    </citation>
    <scope>NUCLEOTIDE SEQUENCE [LARGE SCALE GENOMIC DNA]</scope>
    <source>
        <strain evidence="3">S6-262</strain>
    </source>
</reference>
<dbReference type="RefSeq" id="WP_093665486.1">
    <property type="nucleotide sequence ID" value="NZ_FOCF01000004.1"/>
</dbReference>
<evidence type="ECO:0000313" key="3">
    <source>
        <dbReference type="Proteomes" id="UP000199206"/>
    </source>
</evidence>
<evidence type="ECO:0000259" key="1">
    <source>
        <dbReference type="PROSITE" id="PS51184"/>
    </source>
</evidence>
<dbReference type="SMART" id="SM00558">
    <property type="entry name" value="JmjC"/>
    <property type="match status" value="1"/>
</dbReference>
<keyword evidence="3" id="KW-1185">Reference proteome</keyword>
<accession>A0A1H8DGL6</accession>
<dbReference type="Pfam" id="PF13621">
    <property type="entry name" value="Cupin_8"/>
    <property type="match status" value="1"/>
</dbReference>
<dbReference type="Gene3D" id="2.60.120.10">
    <property type="entry name" value="Jelly Rolls"/>
    <property type="match status" value="1"/>
</dbReference>
<dbReference type="STRING" id="1166340.SAMN05192583_1922"/>
<proteinExistence type="predicted"/>
<protein>
    <submittedName>
        <fullName evidence="2">Cupin-like domain-containing protein</fullName>
    </submittedName>
</protein>
<feature type="domain" description="JmjC" evidence="1">
    <location>
        <begin position="116"/>
        <end position="273"/>
    </location>
</feature>
<dbReference type="OrthoDB" id="479699at2"/>
<dbReference type="InterPro" id="IPR003347">
    <property type="entry name" value="JmjC_dom"/>
</dbReference>
<gene>
    <name evidence="2" type="ORF">SAMN05192583_1922</name>
</gene>
<dbReference type="SUPFAM" id="SSF51197">
    <property type="entry name" value="Clavaminate synthase-like"/>
    <property type="match status" value="1"/>
</dbReference>